<dbReference type="OrthoDB" id="9801763at2"/>
<dbReference type="EMBL" id="RBZU01000012">
    <property type="protein sequence ID" value="RKP47743.1"/>
    <property type="molecule type" value="Genomic_DNA"/>
</dbReference>
<evidence type="ECO:0000256" key="1">
    <source>
        <dbReference type="ARBA" id="ARBA00006499"/>
    </source>
</evidence>
<name>A0A494XJK1_9BURK</name>
<proteinExistence type="inferred from homology"/>
<keyword evidence="5" id="KW-1185">Reference proteome</keyword>
<dbReference type="Proteomes" id="UP000270342">
    <property type="component" value="Unassembled WGS sequence"/>
</dbReference>
<organism evidence="4 5">
    <name type="scientific">Pararobbsia silviterrae</name>
    <dbReference type="NCBI Taxonomy" id="1792498"/>
    <lineage>
        <taxon>Bacteria</taxon>
        <taxon>Pseudomonadati</taxon>
        <taxon>Pseudomonadota</taxon>
        <taxon>Betaproteobacteria</taxon>
        <taxon>Burkholderiales</taxon>
        <taxon>Burkholderiaceae</taxon>
        <taxon>Pararobbsia</taxon>
    </lineage>
</organism>
<dbReference type="PANTHER" id="PTHR10655">
    <property type="entry name" value="LYSOPHOSPHOLIPASE-RELATED"/>
    <property type="match status" value="1"/>
</dbReference>
<evidence type="ECO:0000259" key="3">
    <source>
        <dbReference type="Pfam" id="PF02230"/>
    </source>
</evidence>
<gene>
    <name evidence="4" type="ORF">D7S86_22525</name>
</gene>
<evidence type="ECO:0000256" key="2">
    <source>
        <dbReference type="ARBA" id="ARBA00022801"/>
    </source>
</evidence>
<dbReference type="GO" id="GO:0016787">
    <property type="term" value="F:hydrolase activity"/>
    <property type="evidence" value="ECO:0007669"/>
    <property type="project" value="UniProtKB-KW"/>
</dbReference>
<dbReference type="SUPFAM" id="SSF53474">
    <property type="entry name" value="alpha/beta-Hydrolases"/>
    <property type="match status" value="1"/>
</dbReference>
<keyword evidence="2" id="KW-0378">Hydrolase</keyword>
<dbReference type="InterPro" id="IPR050565">
    <property type="entry name" value="LYPA1-2/EST-like"/>
</dbReference>
<comment type="caution">
    <text evidence="4">The sequence shown here is derived from an EMBL/GenBank/DDBJ whole genome shotgun (WGS) entry which is preliminary data.</text>
</comment>
<reference evidence="4 5" key="1">
    <citation type="submission" date="2018-10" db="EMBL/GenBank/DDBJ databases">
        <title>Robbsia sp. DHC34, isolated from soil.</title>
        <authorList>
            <person name="Gao Z.-H."/>
            <person name="Qiu L.-H."/>
        </authorList>
    </citation>
    <scope>NUCLEOTIDE SEQUENCE [LARGE SCALE GENOMIC DNA]</scope>
    <source>
        <strain evidence="4 5">DHC34</strain>
    </source>
</reference>
<feature type="domain" description="Phospholipase/carboxylesterase/thioesterase" evidence="3">
    <location>
        <begin position="16"/>
        <end position="217"/>
    </location>
</feature>
<dbReference type="Gene3D" id="3.40.50.1820">
    <property type="entry name" value="alpha/beta hydrolase"/>
    <property type="match status" value="1"/>
</dbReference>
<dbReference type="InterPro" id="IPR029058">
    <property type="entry name" value="AB_hydrolase_fold"/>
</dbReference>
<dbReference type="RefSeq" id="WP_121089568.1">
    <property type="nucleotide sequence ID" value="NZ_RBZU01000012.1"/>
</dbReference>
<dbReference type="PANTHER" id="PTHR10655:SF17">
    <property type="entry name" value="LYSOPHOSPHOLIPASE-LIKE PROTEIN 1"/>
    <property type="match status" value="1"/>
</dbReference>
<sequence length="230" mass="24758">MNTLHHDTASGLAYRIRPANGNASARLFLLHGVGGNETNLLSLADTLSDRFELIFVRGPLTLGPAQHAWFEVRFTPEGPVIHAEQADASRLRLRALVRSLRESDAGAAVPALMAGFSQGGILSASVALTSPDDVAGFAILSGRILPEIEPHLASREQLARLSAFIAHGEHDDKLRIAFAEHADAWLTRLGVPHALHRYPIGHALSADVVRDFSQWLDARVAIDASGRAHA</sequence>
<dbReference type="AlphaFoldDB" id="A0A494XJK1"/>
<evidence type="ECO:0000313" key="5">
    <source>
        <dbReference type="Proteomes" id="UP000270342"/>
    </source>
</evidence>
<dbReference type="InterPro" id="IPR003140">
    <property type="entry name" value="PLipase/COase/thioEstase"/>
</dbReference>
<accession>A0A494XJK1</accession>
<protein>
    <submittedName>
        <fullName evidence="4">Phospholipase</fullName>
    </submittedName>
</protein>
<comment type="similarity">
    <text evidence="1">Belongs to the AB hydrolase superfamily. AB hydrolase 2 family.</text>
</comment>
<dbReference type="Pfam" id="PF02230">
    <property type="entry name" value="Abhydrolase_2"/>
    <property type="match status" value="1"/>
</dbReference>
<evidence type="ECO:0000313" key="4">
    <source>
        <dbReference type="EMBL" id="RKP47743.1"/>
    </source>
</evidence>